<feature type="domain" description="ABC transmembrane type-1" evidence="8">
    <location>
        <begin position="1"/>
        <end position="79"/>
    </location>
</feature>
<evidence type="ECO:0000259" key="8">
    <source>
        <dbReference type="PROSITE" id="PS50929"/>
    </source>
</evidence>
<evidence type="ECO:0000313" key="10">
    <source>
        <dbReference type="Proteomes" id="UP000607653"/>
    </source>
</evidence>
<dbReference type="GO" id="GO:0140359">
    <property type="term" value="F:ABC-type transporter activity"/>
    <property type="evidence" value="ECO:0007669"/>
    <property type="project" value="InterPro"/>
</dbReference>
<keyword evidence="6 7" id="KW-0472">Membrane</keyword>
<gene>
    <name evidence="9" type="ORF">HUJ06_005683</name>
</gene>
<dbReference type="AlphaFoldDB" id="A0A822YSG2"/>
<dbReference type="Proteomes" id="UP000607653">
    <property type="component" value="Unassembled WGS sequence"/>
</dbReference>
<keyword evidence="2 7" id="KW-0812">Transmembrane</keyword>
<evidence type="ECO:0000256" key="4">
    <source>
        <dbReference type="ARBA" id="ARBA00022840"/>
    </source>
</evidence>
<dbReference type="SUPFAM" id="SSF90123">
    <property type="entry name" value="ABC transporter transmembrane region"/>
    <property type="match status" value="1"/>
</dbReference>
<dbReference type="PANTHER" id="PTHR24223">
    <property type="entry name" value="ATP-BINDING CASSETTE SUB-FAMILY C"/>
    <property type="match status" value="1"/>
</dbReference>
<evidence type="ECO:0000256" key="6">
    <source>
        <dbReference type="ARBA" id="ARBA00023136"/>
    </source>
</evidence>
<dbReference type="PANTHER" id="PTHR24223:SF181">
    <property type="entry name" value="ABC TRANSPORTER C FAMILY MEMBER 3"/>
    <property type="match status" value="1"/>
</dbReference>
<keyword evidence="5 7" id="KW-1133">Transmembrane helix</keyword>
<dbReference type="Gene3D" id="1.20.1560.10">
    <property type="entry name" value="ABC transporter type 1, transmembrane domain"/>
    <property type="match status" value="1"/>
</dbReference>
<dbReference type="InterPro" id="IPR027417">
    <property type="entry name" value="P-loop_NTPase"/>
</dbReference>
<evidence type="ECO:0000313" key="9">
    <source>
        <dbReference type="EMBL" id="DAD35043.1"/>
    </source>
</evidence>
<evidence type="ECO:0000256" key="1">
    <source>
        <dbReference type="ARBA" id="ARBA00022448"/>
    </source>
</evidence>
<dbReference type="GO" id="GO:0005524">
    <property type="term" value="F:ATP binding"/>
    <property type="evidence" value="ECO:0007669"/>
    <property type="project" value="UniProtKB-KW"/>
</dbReference>
<dbReference type="PROSITE" id="PS50929">
    <property type="entry name" value="ABC_TM1F"/>
    <property type="match status" value="1"/>
</dbReference>
<keyword evidence="10" id="KW-1185">Reference proteome</keyword>
<proteinExistence type="predicted"/>
<reference evidence="9 10" key="1">
    <citation type="journal article" date="2020" name="Mol. Biol. Evol.">
        <title>Distinct Expression and Methylation Patterns for Genes with Different Fates following a Single Whole-Genome Duplication in Flowering Plants.</title>
        <authorList>
            <person name="Shi T."/>
            <person name="Rahmani R.S."/>
            <person name="Gugger P.F."/>
            <person name="Wang M."/>
            <person name="Li H."/>
            <person name="Zhang Y."/>
            <person name="Li Z."/>
            <person name="Wang Q."/>
            <person name="Van de Peer Y."/>
            <person name="Marchal K."/>
            <person name="Chen J."/>
        </authorList>
    </citation>
    <scope>NUCLEOTIDE SEQUENCE [LARGE SCALE GENOMIC DNA]</scope>
    <source>
        <tissue evidence="9">Leaf</tissue>
    </source>
</reference>
<comment type="caution">
    <text evidence="9">The sequence shown here is derived from an EMBL/GenBank/DDBJ whole genome shotgun (WGS) entry which is preliminary data.</text>
</comment>
<evidence type="ECO:0000256" key="2">
    <source>
        <dbReference type="ARBA" id="ARBA00022692"/>
    </source>
</evidence>
<feature type="transmembrane region" description="Helical" evidence="7">
    <location>
        <begin position="63"/>
        <end position="83"/>
    </location>
</feature>
<protein>
    <recommendedName>
        <fullName evidence="8">ABC transmembrane type-1 domain-containing protein</fullName>
    </recommendedName>
</protein>
<dbReference type="InterPro" id="IPR036640">
    <property type="entry name" value="ABC1_TM_sf"/>
</dbReference>
<dbReference type="Gene3D" id="3.40.50.300">
    <property type="entry name" value="P-loop containing nucleotide triphosphate hydrolases"/>
    <property type="match status" value="1"/>
</dbReference>
<keyword evidence="4" id="KW-0067">ATP-binding</keyword>
<organism evidence="9 10">
    <name type="scientific">Nelumbo nucifera</name>
    <name type="common">Sacred lotus</name>
    <dbReference type="NCBI Taxonomy" id="4432"/>
    <lineage>
        <taxon>Eukaryota</taxon>
        <taxon>Viridiplantae</taxon>
        <taxon>Streptophyta</taxon>
        <taxon>Embryophyta</taxon>
        <taxon>Tracheophyta</taxon>
        <taxon>Spermatophyta</taxon>
        <taxon>Magnoliopsida</taxon>
        <taxon>Proteales</taxon>
        <taxon>Nelumbonaceae</taxon>
        <taxon>Nelumbo</taxon>
    </lineage>
</organism>
<keyword evidence="1" id="KW-0813">Transport</keyword>
<keyword evidence="3" id="KW-0547">Nucleotide-binding</keyword>
<name>A0A822YSG2_NELNU</name>
<evidence type="ECO:0000256" key="3">
    <source>
        <dbReference type="ARBA" id="ARBA00022741"/>
    </source>
</evidence>
<accession>A0A822YSG2</accession>
<dbReference type="GO" id="GO:0016020">
    <property type="term" value="C:membrane"/>
    <property type="evidence" value="ECO:0007669"/>
    <property type="project" value="InterPro"/>
</dbReference>
<dbReference type="EMBL" id="DUZY01000004">
    <property type="protein sequence ID" value="DAD35043.1"/>
    <property type="molecule type" value="Genomic_DNA"/>
</dbReference>
<dbReference type="InterPro" id="IPR011527">
    <property type="entry name" value="ABC1_TM_dom"/>
</dbReference>
<sequence length="189" mass="21237">MVGVWNADIIQHFTETASGSTTIRSFDQESRFMETNLELINAYQQPNLYHIGAMSWPCFRLDILSLVMFAFALVLLITLPGVTNPRLAVMYGRTLNMLQEDVIFTLSNLENKIVYVERILQYACIPHEPPPIIEANRPDPNWPSCGEVEIQNLQVRYAPHLAHVLCGITCTFNGGAKIGIVGRTAVVKF</sequence>
<evidence type="ECO:0000256" key="5">
    <source>
        <dbReference type="ARBA" id="ARBA00022989"/>
    </source>
</evidence>
<dbReference type="InterPro" id="IPR050173">
    <property type="entry name" value="ABC_transporter_C-like"/>
</dbReference>
<evidence type="ECO:0000256" key="7">
    <source>
        <dbReference type="SAM" id="Phobius"/>
    </source>
</evidence>